<gene>
    <name evidence="4" type="ORF">NCTC13765_00687</name>
</gene>
<feature type="domain" description="DUF1980" evidence="3">
    <location>
        <begin position="131"/>
        <end position="269"/>
    </location>
</feature>
<dbReference type="InterPro" id="IPR048447">
    <property type="entry name" value="DUF1980_C"/>
</dbReference>
<dbReference type="PANTHER" id="PTHR40047:SF1">
    <property type="entry name" value="UPF0703 PROTEIN YCGQ"/>
    <property type="match status" value="1"/>
</dbReference>
<dbReference type="OrthoDB" id="9770408at2"/>
<dbReference type="EMBL" id="UHFR01000005">
    <property type="protein sequence ID" value="SUN76223.1"/>
    <property type="molecule type" value="Genomic_DNA"/>
</dbReference>
<keyword evidence="1" id="KW-0812">Transmembrane</keyword>
<dbReference type="Pfam" id="PF21537">
    <property type="entry name" value="DUF1980_C"/>
    <property type="match status" value="1"/>
</dbReference>
<protein>
    <submittedName>
        <fullName evidence="4">Putative substrate-binding transport protein</fullName>
    </submittedName>
</protein>
<accession>A0A380KWC1</accession>
<feature type="transmembrane region" description="Helical" evidence="1">
    <location>
        <begin position="33"/>
        <end position="53"/>
    </location>
</feature>
<dbReference type="InterPro" id="IPR048493">
    <property type="entry name" value="DUF1980_N"/>
</dbReference>
<keyword evidence="1" id="KW-1133">Transmembrane helix</keyword>
<sequence>MIRFLILAGYFELTMYLQLSGKLNQYINLHYSYLAYISMILSFILAIVQLIIWMKQLKTHSHLHGKWAQFASKALLAVPLAIGLLFPTVSLNSETVSAKGFHFPLAAGTSKDIQADEGTTSQYLKPDTSAYFTKNAYDKEMRATANKYLKKDHITVTTENYMEVMEVLYDYPDEFTGKTLEFTGFVYNDPSDSNQQFLFRFGIIHCIADSGVYGMLITGNTQHYDDNTWIHAKGKIAIHYHKQLGQSLPTLEVESFEKVDKPDNPYVYRVF</sequence>
<dbReference type="NCBIfam" id="TIGR03943">
    <property type="entry name" value="TIGR03943 family putative permease subunit"/>
    <property type="match status" value="1"/>
</dbReference>
<dbReference type="InterPro" id="IPR015402">
    <property type="entry name" value="DUF1980"/>
</dbReference>
<reference evidence="4" key="1">
    <citation type="submission" date="2018-06" db="EMBL/GenBank/DDBJ databases">
        <authorList>
            <consortium name="Pathogen Informatics"/>
            <person name="Doyle S."/>
        </authorList>
    </citation>
    <scope>NUCLEOTIDE SEQUENCE [LARGE SCALE GENOMIC DNA]</scope>
    <source>
        <strain evidence="4">NCTC13765</strain>
    </source>
</reference>
<dbReference type="STRING" id="1123307.GCA_000380065_01570"/>
<evidence type="ECO:0000313" key="5">
    <source>
        <dbReference type="Proteomes" id="UP000254634"/>
    </source>
</evidence>
<dbReference type="Proteomes" id="UP000254634">
    <property type="component" value="Unassembled WGS sequence"/>
</dbReference>
<proteinExistence type="predicted"/>
<dbReference type="AlphaFoldDB" id="A0A380KWC1"/>
<dbReference type="RefSeq" id="WP_018372285.1">
    <property type="nucleotide sequence ID" value="NZ_UHFR01000005.1"/>
</dbReference>
<keyword evidence="1" id="KW-0472">Membrane</keyword>
<feature type="transmembrane region" description="Helical" evidence="1">
    <location>
        <begin position="74"/>
        <end position="91"/>
    </location>
</feature>
<evidence type="ECO:0000256" key="1">
    <source>
        <dbReference type="SAM" id="Phobius"/>
    </source>
</evidence>
<dbReference type="InterPro" id="IPR052955">
    <property type="entry name" value="UPF0703_membrane_permease"/>
</dbReference>
<evidence type="ECO:0000313" key="4">
    <source>
        <dbReference type="EMBL" id="SUN76223.1"/>
    </source>
</evidence>
<evidence type="ECO:0000259" key="3">
    <source>
        <dbReference type="Pfam" id="PF21537"/>
    </source>
</evidence>
<dbReference type="Pfam" id="PF09323">
    <property type="entry name" value="DUF1980"/>
    <property type="match status" value="1"/>
</dbReference>
<feature type="domain" description="DUF1980" evidence="2">
    <location>
        <begin position="2"/>
        <end position="102"/>
    </location>
</feature>
<keyword evidence="5" id="KW-1185">Reference proteome</keyword>
<name>A0A380KWC1_9STRE</name>
<evidence type="ECO:0000259" key="2">
    <source>
        <dbReference type="Pfam" id="PF09323"/>
    </source>
</evidence>
<organism evidence="4 5">
    <name type="scientific">Streptococcus massiliensis</name>
    <dbReference type="NCBI Taxonomy" id="313439"/>
    <lineage>
        <taxon>Bacteria</taxon>
        <taxon>Bacillati</taxon>
        <taxon>Bacillota</taxon>
        <taxon>Bacilli</taxon>
        <taxon>Lactobacillales</taxon>
        <taxon>Streptococcaceae</taxon>
        <taxon>Streptococcus</taxon>
    </lineage>
</organism>
<dbReference type="PANTHER" id="PTHR40047">
    <property type="entry name" value="UPF0703 PROTEIN YCGQ"/>
    <property type="match status" value="1"/>
</dbReference>